<gene>
    <name evidence="1" type="ORF">GDO78_023281</name>
</gene>
<proteinExistence type="predicted"/>
<keyword evidence="2" id="KW-1185">Reference proteome</keyword>
<evidence type="ECO:0000313" key="1">
    <source>
        <dbReference type="EMBL" id="KAG9460213.1"/>
    </source>
</evidence>
<comment type="caution">
    <text evidence="1">The sequence shown here is derived from an EMBL/GenBank/DDBJ whole genome shotgun (WGS) entry which is preliminary data.</text>
</comment>
<sequence length="82" mass="8845">PLWPPTDIKSNILKAQVEAGQKVTTFLPFLVTDRCTESIYFCNVSDSPLLSVVVVCNSAGLAELYSGDVVALPEPGALCLYR</sequence>
<dbReference type="EMBL" id="WNTK01098397">
    <property type="protein sequence ID" value="KAG9460213.1"/>
    <property type="molecule type" value="Genomic_DNA"/>
</dbReference>
<name>A0A8J6BHS1_ELECQ</name>
<protein>
    <submittedName>
        <fullName evidence="1">Uncharacterized protein</fullName>
    </submittedName>
</protein>
<reference evidence="1" key="1">
    <citation type="thesis" date="2020" institute="ProQuest LLC" country="789 East Eisenhower Parkway, Ann Arbor, MI, USA">
        <title>Comparative Genomics and Chromosome Evolution.</title>
        <authorList>
            <person name="Mudd A.B."/>
        </authorList>
    </citation>
    <scope>NUCLEOTIDE SEQUENCE</scope>
    <source>
        <strain evidence="1">HN-11 Male</strain>
        <tissue evidence="1">Kidney and liver</tissue>
    </source>
</reference>
<dbReference type="Proteomes" id="UP000770717">
    <property type="component" value="Unassembled WGS sequence"/>
</dbReference>
<organism evidence="1 2">
    <name type="scientific">Eleutherodactylus coqui</name>
    <name type="common">Puerto Rican coqui</name>
    <dbReference type="NCBI Taxonomy" id="57060"/>
    <lineage>
        <taxon>Eukaryota</taxon>
        <taxon>Metazoa</taxon>
        <taxon>Chordata</taxon>
        <taxon>Craniata</taxon>
        <taxon>Vertebrata</taxon>
        <taxon>Euteleostomi</taxon>
        <taxon>Amphibia</taxon>
        <taxon>Batrachia</taxon>
        <taxon>Anura</taxon>
        <taxon>Neobatrachia</taxon>
        <taxon>Hyloidea</taxon>
        <taxon>Eleutherodactylidae</taxon>
        <taxon>Eleutherodactylinae</taxon>
        <taxon>Eleutherodactylus</taxon>
        <taxon>Eleutherodactylus</taxon>
    </lineage>
</organism>
<dbReference type="AlphaFoldDB" id="A0A8J6BHS1"/>
<evidence type="ECO:0000313" key="2">
    <source>
        <dbReference type="Proteomes" id="UP000770717"/>
    </source>
</evidence>
<accession>A0A8J6BHS1</accession>
<feature type="non-terminal residue" evidence="1">
    <location>
        <position position="1"/>
    </location>
</feature>